<evidence type="ECO:0000256" key="6">
    <source>
        <dbReference type="SAM" id="SignalP"/>
    </source>
</evidence>
<dbReference type="InterPro" id="IPR025380">
    <property type="entry name" value="DUF4369"/>
</dbReference>
<accession>A0A7K1TXM9</accession>
<reference evidence="8 9" key="1">
    <citation type="submission" date="2019-12" db="EMBL/GenBank/DDBJ databases">
        <title>Chitinophaga sp. strain ysch24 (GDMCC 1.1355), whole genome shotgun sequence.</title>
        <authorList>
            <person name="Zhang X."/>
        </authorList>
    </citation>
    <scope>NUCLEOTIDE SEQUENCE [LARGE SCALE GENOMIC DNA]</scope>
    <source>
        <strain evidence="9">ysch24</strain>
    </source>
</reference>
<feature type="signal peptide" evidence="6">
    <location>
        <begin position="1"/>
        <end position="17"/>
    </location>
</feature>
<keyword evidence="6" id="KW-0732">Signal</keyword>
<dbReference type="InterPro" id="IPR036249">
    <property type="entry name" value="Thioredoxin-like_sf"/>
</dbReference>
<dbReference type="Pfam" id="PF00578">
    <property type="entry name" value="AhpC-TSA"/>
    <property type="match status" value="1"/>
</dbReference>
<evidence type="ECO:0000259" key="7">
    <source>
        <dbReference type="PROSITE" id="PS51352"/>
    </source>
</evidence>
<dbReference type="SUPFAM" id="SSF52833">
    <property type="entry name" value="Thioredoxin-like"/>
    <property type="match status" value="1"/>
</dbReference>
<evidence type="ECO:0000256" key="1">
    <source>
        <dbReference type="ARBA" id="ARBA00004196"/>
    </source>
</evidence>
<dbReference type="GO" id="GO:0017004">
    <property type="term" value="P:cytochrome complex assembly"/>
    <property type="evidence" value="ECO:0007669"/>
    <property type="project" value="UniProtKB-KW"/>
</dbReference>
<dbReference type="GO" id="GO:0016491">
    <property type="term" value="F:oxidoreductase activity"/>
    <property type="evidence" value="ECO:0007669"/>
    <property type="project" value="InterPro"/>
</dbReference>
<dbReference type="InterPro" id="IPR050553">
    <property type="entry name" value="Thioredoxin_ResA/DsbE_sf"/>
</dbReference>
<gene>
    <name evidence="8" type="ORF">GO493_01190</name>
</gene>
<sequence>MNIKKLALLAVAGLALASCNQQTEKGDFVINAHIDNAPLDSIYLEELTLDEVKIVDRTKIKDASGKFTLKGMLPEQALYRIRFGESEKFILLGLDAGTMSIEGDFHKLENIKVENSEATVELQQLLNEFSAKQTELTADRMMLDSLAQSKPSDSLMQAKLVSFRNKQEALDQFFIKKATTTQSPAVAAFAISFVDANKLAEDKKTLADVKKRFPENTLITALANKVTEMTTPGAGQPNMEEDANLTAVKIGQEAPDFSLPDASGKVVTLNSFRGKYVLVDFWASWCKPCRMENPNVVKAYNTYKNKNFTILGVSLDKKKEAWLEAIKDDGLTWSHVSDLKFWESAVVPLYGLNSIPSNMLLDPQGKILAVGLRGEALEAKLKEVLQ</sequence>
<keyword evidence="2" id="KW-0201">Cytochrome c-type biogenesis</keyword>
<feature type="coiled-coil region" evidence="5">
    <location>
        <begin position="108"/>
        <end position="135"/>
    </location>
</feature>
<dbReference type="PROSITE" id="PS51257">
    <property type="entry name" value="PROKAR_LIPOPROTEIN"/>
    <property type="match status" value="1"/>
</dbReference>
<keyword evidence="5" id="KW-0175">Coiled coil</keyword>
<name>A0A7K1TXM9_9BACT</name>
<dbReference type="Proteomes" id="UP000461730">
    <property type="component" value="Unassembled WGS sequence"/>
</dbReference>
<evidence type="ECO:0000313" key="8">
    <source>
        <dbReference type="EMBL" id="MVT06858.1"/>
    </source>
</evidence>
<evidence type="ECO:0000256" key="3">
    <source>
        <dbReference type="ARBA" id="ARBA00023157"/>
    </source>
</evidence>
<organism evidence="8 9">
    <name type="scientific">Chitinophaga tropicalis</name>
    <dbReference type="NCBI Taxonomy" id="2683588"/>
    <lineage>
        <taxon>Bacteria</taxon>
        <taxon>Pseudomonadati</taxon>
        <taxon>Bacteroidota</taxon>
        <taxon>Chitinophagia</taxon>
        <taxon>Chitinophagales</taxon>
        <taxon>Chitinophagaceae</taxon>
        <taxon>Chitinophaga</taxon>
    </lineage>
</organism>
<evidence type="ECO:0000256" key="2">
    <source>
        <dbReference type="ARBA" id="ARBA00022748"/>
    </source>
</evidence>
<dbReference type="PANTHER" id="PTHR42852:SF6">
    <property type="entry name" value="THIOL:DISULFIDE INTERCHANGE PROTEIN DSBE"/>
    <property type="match status" value="1"/>
</dbReference>
<dbReference type="Gene3D" id="3.40.30.10">
    <property type="entry name" value="Glutaredoxin"/>
    <property type="match status" value="1"/>
</dbReference>
<evidence type="ECO:0000256" key="5">
    <source>
        <dbReference type="SAM" id="Coils"/>
    </source>
</evidence>
<dbReference type="EMBL" id="WRXN01000001">
    <property type="protein sequence ID" value="MVT06858.1"/>
    <property type="molecule type" value="Genomic_DNA"/>
</dbReference>
<dbReference type="GO" id="GO:0030313">
    <property type="term" value="C:cell envelope"/>
    <property type="evidence" value="ECO:0007669"/>
    <property type="project" value="UniProtKB-SubCell"/>
</dbReference>
<dbReference type="InterPro" id="IPR000866">
    <property type="entry name" value="AhpC/TSA"/>
</dbReference>
<keyword evidence="3" id="KW-1015">Disulfide bond</keyword>
<dbReference type="InterPro" id="IPR013766">
    <property type="entry name" value="Thioredoxin_domain"/>
</dbReference>
<dbReference type="PANTHER" id="PTHR42852">
    <property type="entry name" value="THIOL:DISULFIDE INTERCHANGE PROTEIN DSBE"/>
    <property type="match status" value="1"/>
</dbReference>
<dbReference type="PROSITE" id="PS51352">
    <property type="entry name" value="THIOREDOXIN_2"/>
    <property type="match status" value="1"/>
</dbReference>
<dbReference type="Pfam" id="PF14289">
    <property type="entry name" value="DUF4369"/>
    <property type="match status" value="1"/>
</dbReference>
<comment type="subcellular location">
    <subcellularLocation>
        <location evidence="1">Cell envelope</location>
    </subcellularLocation>
</comment>
<proteinExistence type="predicted"/>
<evidence type="ECO:0000313" key="9">
    <source>
        <dbReference type="Proteomes" id="UP000461730"/>
    </source>
</evidence>
<protein>
    <submittedName>
        <fullName evidence="8">Redoxin domain-containing protein</fullName>
    </submittedName>
</protein>
<feature type="chain" id="PRO_5029678628" evidence="6">
    <location>
        <begin position="18"/>
        <end position="386"/>
    </location>
</feature>
<dbReference type="CDD" id="cd02966">
    <property type="entry name" value="TlpA_like_family"/>
    <property type="match status" value="1"/>
</dbReference>
<comment type="caution">
    <text evidence="8">The sequence shown here is derived from an EMBL/GenBank/DDBJ whole genome shotgun (WGS) entry which is preliminary data.</text>
</comment>
<keyword evidence="4" id="KW-0676">Redox-active center</keyword>
<feature type="domain" description="Thioredoxin" evidence="7">
    <location>
        <begin position="248"/>
        <end position="386"/>
    </location>
</feature>
<dbReference type="RefSeq" id="WP_157304237.1">
    <property type="nucleotide sequence ID" value="NZ_WRXN01000001.1"/>
</dbReference>
<dbReference type="AlphaFoldDB" id="A0A7K1TXM9"/>
<evidence type="ECO:0000256" key="4">
    <source>
        <dbReference type="ARBA" id="ARBA00023284"/>
    </source>
</evidence>
<dbReference type="GO" id="GO:0016209">
    <property type="term" value="F:antioxidant activity"/>
    <property type="evidence" value="ECO:0007669"/>
    <property type="project" value="InterPro"/>
</dbReference>
<keyword evidence="9" id="KW-1185">Reference proteome</keyword>